<dbReference type="Proteomes" id="UP000813462">
    <property type="component" value="Unassembled WGS sequence"/>
</dbReference>
<dbReference type="InterPro" id="IPR002938">
    <property type="entry name" value="FAD-bd"/>
</dbReference>
<evidence type="ECO:0000256" key="2">
    <source>
        <dbReference type="ARBA" id="ARBA00023033"/>
    </source>
</evidence>
<gene>
    <name evidence="5" type="ORF">FEM48_Zijuj09G0166600</name>
</gene>
<dbReference type="InterPro" id="IPR036188">
    <property type="entry name" value="FAD/NAD-bd_sf"/>
</dbReference>
<protein>
    <recommendedName>
        <fullName evidence="4">FAD-binding domain-containing protein</fullName>
    </recommendedName>
</protein>
<dbReference type="Pfam" id="PF01494">
    <property type="entry name" value="FAD_binding_3"/>
    <property type="match status" value="1"/>
</dbReference>
<dbReference type="Gene3D" id="3.50.50.60">
    <property type="entry name" value="FAD/NAD(P)-binding domain"/>
    <property type="match status" value="1"/>
</dbReference>
<dbReference type="GO" id="GO:0071949">
    <property type="term" value="F:FAD binding"/>
    <property type="evidence" value="ECO:0007669"/>
    <property type="project" value="InterPro"/>
</dbReference>
<evidence type="ECO:0000313" key="5">
    <source>
        <dbReference type="EMBL" id="KAH7518390.1"/>
    </source>
</evidence>
<dbReference type="PANTHER" id="PTHR45934">
    <property type="entry name" value="FAD/NAD(P)-BINDING OXIDOREDUCTASE FAMILY PROTEIN"/>
    <property type="match status" value="1"/>
</dbReference>
<comment type="caution">
    <text evidence="5">The sequence shown here is derived from an EMBL/GenBank/DDBJ whole genome shotgun (WGS) entry which is preliminary data.</text>
</comment>
<evidence type="ECO:0000256" key="3">
    <source>
        <dbReference type="ARBA" id="ARBA00024018"/>
    </source>
</evidence>
<reference evidence="5" key="1">
    <citation type="journal article" date="2021" name="Front. Plant Sci.">
        <title>Chromosome-Scale Genome Assembly for Chinese Sour Jujube and Insights Into Its Genome Evolution and Domestication Signature.</title>
        <authorList>
            <person name="Shen L.-Y."/>
            <person name="Luo H."/>
            <person name="Wang X.-L."/>
            <person name="Wang X.-M."/>
            <person name="Qiu X.-J."/>
            <person name="Liu H."/>
            <person name="Zhou S.-S."/>
            <person name="Jia K.-H."/>
            <person name="Nie S."/>
            <person name="Bao Y.-T."/>
            <person name="Zhang R.-G."/>
            <person name="Yun Q.-Z."/>
            <person name="Chai Y.-H."/>
            <person name="Lu J.-Y."/>
            <person name="Li Y."/>
            <person name="Zhao S.-W."/>
            <person name="Mao J.-F."/>
            <person name="Jia S.-G."/>
            <person name="Mao Y.-M."/>
        </authorList>
    </citation>
    <scope>NUCLEOTIDE SEQUENCE</scope>
    <source>
        <strain evidence="5">AT0</strain>
        <tissue evidence="5">Leaf</tissue>
    </source>
</reference>
<evidence type="ECO:0000256" key="1">
    <source>
        <dbReference type="ARBA" id="ARBA00023002"/>
    </source>
</evidence>
<evidence type="ECO:0000259" key="4">
    <source>
        <dbReference type="Pfam" id="PF01494"/>
    </source>
</evidence>
<dbReference type="SUPFAM" id="SSF51905">
    <property type="entry name" value="FAD/NAD(P)-binding domain"/>
    <property type="match status" value="1"/>
</dbReference>
<keyword evidence="1" id="KW-0560">Oxidoreductase</keyword>
<dbReference type="AlphaFoldDB" id="A0A978UU40"/>
<dbReference type="GO" id="GO:0004497">
    <property type="term" value="F:monooxygenase activity"/>
    <property type="evidence" value="ECO:0007669"/>
    <property type="project" value="UniProtKB-KW"/>
</dbReference>
<dbReference type="EMBL" id="JAEACU010000009">
    <property type="protein sequence ID" value="KAH7518390.1"/>
    <property type="molecule type" value="Genomic_DNA"/>
</dbReference>
<dbReference type="PRINTS" id="PR00420">
    <property type="entry name" value="RNGMNOXGNASE"/>
</dbReference>
<evidence type="ECO:0000313" key="6">
    <source>
        <dbReference type="Proteomes" id="UP000813462"/>
    </source>
</evidence>
<dbReference type="PANTHER" id="PTHR45934:SF20">
    <property type="entry name" value="MONOOXYGENASE 2-RELATED"/>
    <property type="match status" value="1"/>
</dbReference>
<dbReference type="InterPro" id="IPR044560">
    <property type="entry name" value="MOase"/>
</dbReference>
<sequence>MEVIEDVLIVGAGIAGLTTSFGLYRICIASMDKRLEGIGIGDSLRQRHELLLGNMTSSTISGLQTSKMSFVAKGKRGEHEVRCLRRKLLLEALANELPNGTIRYASKVVSIEESGYFKLIHLADGNIIKTKVLIGCDGVNSVVAKWLGFKKPAFTGRSGFRGCANFNTKHDFEPMLMQFFGHEKELEDKPELTRQYVMSKLGNIPEQVRAVIENTELDAFLSSPLRYRHPWELLWGNISKGNVCVAGDALHPMTPDLGQGGYSALEDGVVLARCLGEALSEIKQKSGIEAKEEYKDIEMGLKKYANERRWRSFDLIAIAYVVGFIQEGNGIIISFFRDKFFAPVLAGLQLKRADFDCGKIL</sequence>
<accession>A0A978UU40</accession>
<feature type="domain" description="FAD-binding" evidence="4">
    <location>
        <begin position="237"/>
        <end position="288"/>
    </location>
</feature>
<comment type="similarity">
    <text evidence="3">Belongs to the 3-hydroxybenzoate 6-hydroxylase family.</text>
</comment>
<organism evidence="5 6">
    <name type="scientific">Ziziphus jujuba var. spinosa</name>
    <dbReference type="NCBI Taxonomy" id="714518"/>
    <lineage>
        <taxon>Eukaryota</taxon>
        <taxon>Viridiplantae</taxon>
        <taxon>Streptophyta</taxon>
        <taxon>Embryophyta</taxon>
        <taxon>Tracheophyta</taxon>
        <taxon>Spermatophyta</taxon>
        <taxon>Magnoliopsida</taxon>
        <taxon>eudicotyledons</taxon>
        <taxon>Gunneridae</taxon>
        <taxon>Pentapetalae</taxon>
        <taxon>rosids</taxon>
        <taxon>fabids</taxon>
        <taxon>Rosales</taxon>
        <taxon>Rhamnaceae</taxon>
        <taxon>Paliureae</taxon>
        <taxon>Ziziphus</taxon>
    </lineage>
</organism>
<name>A0A978UU40_ZIZJJ</name>
<keyword evidence="2" id="KW-0503">Monooxygenase</keyword>
<proteinExistence type="inferred from homology"/>